<organism evidence="6 7">
    <name type="scientific">Actinospica acidithermotolerans</name>
    <dbReference type="NCBI Taxonomy" id="2828514"/>
    <lineage>
        <taxon>Bacteria</taxon>
        <taxon>Bacillati</taxon>
        <taxon>Actinomycetota</taxon>
        <taxon>Actinomycetes</taxon>
        <taxon>Catenulisporales</taxon>
        <taxon>Actinospicaceae</taxon>
        <taxon>Actinospica</taxon>
    </lineage>
</organism>
<evidence type="ECO:0000256" key="1">
    <source>
        <dbReference type="ARBA" id="ARBA00004761"/>
    </source>
</evidence>
<dbReference type="GO" id="GO:0016829">
    <property type="term" value="F:lyase activity"/>
    <property type="evidence" value="ECO:0007669"/>
    <property type="project" value="UniProtKB-KW"/>
</dbReference>
<evidence type="ECO:0000256" key="2">
    <source>
        <dbReference type="ARBA" id="ARBA00006906"/>
    </source>
</evidence>
<dbReference type="PANTHER" id="PTHR30246:SF1">
    <property type="entry name" value="2-DEHYDRO-3-DEOXY-6-PHOSPHOGALACTONATE ALDOLASE-RELATED"/>
    <property type="match status" value="1"/>
</dbReference>
<keyword evidence="7" id="KW-1185">Reference proteome</keyword>
<dbReference type="InterPro" id="IPR000887">
    <property type="entry name" value="Aldlse_KDPG_KHG"/>
</dbReference>
<evidence type="ECO:0000256" key="4">
    <source>
        <dbReference type="ARBA" id="ARBA00023239"/>
    </source>
</evidence>
<comment type="similarity">
    <text evidence="2">Belongs to the KHG/KDPG aldolase family.</text>
</comment>
<evidence type="ECO:0000313" key="7">
    <source>
        <dbReference type="Proteomes" id="UP000676325"/>
    </source>
</evidence>
<accession>A0A941E7V3</accession>
<evidence type="ECO:0000313" key="6">
    <source>
        <dbReference type="EMBL" id="MBR7825528.1"/>
    </source>
</evidence>
<proteinExistence type="inferred from homology"/>
<evidence type="ECO:0000256" key="3">
    <source>
        <dbReference type="ARBA" id="ARBA00011233"/>
    </source>
</evidence>
<comment type="caution">
    <text evidence="6">The sequence shown here is derived from an EMBL/GenBank/DDBJ whole genome shotgun (WGS) entry which is preliminary data.</text>
</comment>
<keyword evidence="4" id="KW-0456">Lyase</keyword>
<comment type="pathway">
    <text evidence="1">Carbohydrate acid metabolism.</text>
</comment>
<dbReference type="Pfam" id="PF01081">
    <property type="entry name" value="Aldolase"/>
    <property type="match status" value="1"/>
</dbReference>
<dbReference type="EMBL" id="JAGSOH010000006">
    <property type="protein sequence ID" value="MBR7825528.1"/>
    <property type="molecule type" value="Genomic_DNA"/>
</dbReference>
<reference evidence="6" key="1">
    <citation type="submission" date="2021-04" db="EMBL/GenBank/DDBJ databases">
        <title>Genome based classification of Actinospica acidithermotolerans sp. nov., an actinobacterium isolated from an Indonesian hot spring.</title>
        <authorList>
            <person name="Kusuma A.B."/>
            <person name="Putra K.E."/>
            <person name="Nafisah S."/>
            <person name="Loh J."/>
            <person name="Nouioui I."/>
            <person name="Goodfellow M."/>
        </authorList>
    </citation>
    <scope>NUCLEOTIDE SEQUENCE</scope>
    <source>
        <strain evidence="6">MGRD01-02</strain>
    </source>
</reference>
<dbReference type="AlphaFoldDB" id="A0A941E7V3"/>
<comment type="subunit">
    <text evidence="3">Homotrimer.</text>
</comment>
<dbReference type="PANTHER" id="PTHR30246">
    <property type="entry name" value="2-KETO-3-DEOXY-6-PHOSPHOGLUCONATE ALDOLASE"/>
    <property type="match status" value="1"/>
</dbReference>
<evidence type="ECO:0000256" key="5">
    <source>
        <dbReference type="ARBA" id="ARBA00023277"/>
    </source>
</evidence>
<gene>
    <name evidence="6" type="ORF">KDK95_04365</name>
</gene>
<name>A0A941E7V3_9ACTN</name>
<sequence>MTDDSALSTIAADRILAVVRAPRVPDPAELCAALGSGGIRAVEFTYTTPGLPEVLAAAAAGRKPGQHIGAGTVVTAEQAHAAIDAGAEFLVTPAVLPEVATVAARHAIPVFLGALTPTEVLRAMDLGAAAVKIFPASALGPRYLKDLRGPFPDARLVPSGGVSSANARDFLGQGAFAVCCGTEVVPPAAVADGGHDEIARLAERFVTAALG</sequence>
<dbReference type="SUPFAM" id="SSF51569">
    <property type="entry name" value="Aldolase"/>
    <property type="match status" value="1"/>
</dbReference>
<dbReference type="Proteomes" id="UP000676325">
    <property type="component" value="Unassembled WGS sequence"/>
</dbReference>
<dbReference type="InterPro" id="IPR013785">
    <property type="entry name" value="Aldolase_TIM"/>
</dbReference>
<dbReference type="Gene3D" id="3.20.20.70">
    <property type="entry name" value="Aldolase class I"/>
    <property type="match status" value="1"/>
</dbReference>
<dbReference type="NCBIfam" id="TIGR01182">
    <property type="entry name" value="eda"/>
    <property type="match status" value="1"/>
</dbReference>
<keyword evidence="5" id="KW-0119">Carbohydrate metabolism</keyword>
<dbReference type="RefSeq" id="WP_212516675.1">
    <property type="nucleotide sequence ID" value="NZ_JAGSOH010000006.1"/>
</dbReference>
<dbReference type="CDD" id="cd00452">
    <property type="entry name" value="KDPG_aldolase"/>
    <property type="match status" value="1"/>
</dbReference>
<protein>
    <submittedName>
        <fullName evidence="6">Bifunctional 4-hydroxy-2-oxoglutarate aldolase/2-dehydro-3-deoxy-phosphogluconate aldolase</fullName>
    </submittedName>
</protein>